<dbReference type="InterPro" id="IPR006224">
    <property type="entry name" value="PsdUridine_synth_RluA-like_CS"/>
</dbReference>
<sequence>MKQETWLVQQGEAGSRIDKFLAQKKEEWSRTVIQTWIKENRVQVNEKRIKSNYTLQEHDRIDVFPEEKKEIELLPEPIELDVRYEDNDVIVVNKPRGMVVHPAPGHHTGTLVNGLMHHCSTLSTLNGEWRPGIVHRLDKDTSGLLVAAKNDKAHEKLGLQLQERKVKRIYRAIVHGDLPHDYGTIDAPIGRDLRDRQKMAVTDKNSKDAVTYFKVLNRWENYTLLECQLLTGRMHQIRVHMAYIGYPVAGDPKYGRAKTLPINGQALHAYQLEFTHPSTDKEVQIEAELPRDMKVLIEDLEKKD</sequence>
<protein>
    <recommendedName>
        <fullName evidence="7">Pseudouridine synthase</fullName>
        <ecNumber evidence="7">5.4.99.-</ecNumber>
    </recommendedName>
</protein>
<dbReference type="STRING" id="930128.SAMN05192532_101734"/>
<dbReference type="InterPro" id="IPR020103">
    <property type="entry name" value="PsdUridine_synth_cat_dom_sf"/>
</dbReference>
<dbReference type="PANTHER" id="PTHR21600">
    <property type="entry name" value="MITOCHONDRIAL RNA PSEUDOURIDINE SYNTHASE"/>
    <property type="match status" value="1"/>
</dbReference>
<dbReference type="Gene3D" id="3.30.2350.10">
    <property type="entry name" value="Pseudouridine synthase"/>
    <property type="match status" value="1"/>
</dbReference>
<dbReference type="PANTHER" id="PTHR21600:SF44">
    <property type="entry name" value="RIBOSOMAL LARGE SUBUNIT PSEUDOURIDINE SYNTHASE D"/>
    <property type="match status" value="1"/>
</dbReference>
<dbReference type="InterPro" id="IPR036986">
    <property type="entry name" value="S4_RNA-bd_sf"/>
</dbReference>
<dbReference type="EMBL" id="FONT01000001">
    <property type="protein sequence ID" value="SFE40504.1"/>
    <property type="molecule type" value="Genomic_DNA"/>
</dbReference>
<dbReference type="Gene3D" id="3.10.290.10">
    <property type="entry name" value="RNA-binding S4 domain"/>
    <property type="match status" value="1"/>
</dbReference>
<dbReference type="FunFam" id="3.30.2350.10:FF:000006">
    <property type="entry name" value="Pseudouridine synthase"/>
    <property type="match status" value="1"/>
</dbReference>
<dbReference type="InterPro" id="IPR006145">
    <property type="entry name" value="PsdUridine_synth_RsuA/RluA"/>
</dbReference>
<dbReference type="InterPro" id="IPR002942">
    <property type="entry name" value="S4_RNA-bd"/>
</dbReference>
<keyword evidence="4 7" id="KW-0413">Isomerase</keyword>
<reference evidence="9 10" key="1">
    <citation type="submission" date="2016-10" db="EMBL/GenBank/DDBJ databases">
        <authorList>
            <person name="de Groot N.N."/>
        </authorList>
    </citation>
    <scope>NUCLEOTIDE SEQUENCE [LARGE SCALE GENOMIC DNA]</scope>
    <source>
        <strain evidence="9 10">DSM 23995</strain>
    </source>
</reference>
<comment type="catalytic activity">
    <reaction evidence="1 7">
        <text>a uridine in RNA = a pseudouridine in RNA</text>
        <dbReference type="Rhea" id="RHEA:48348"/>
        <dbReference type="Rhea" id="RHEA-COMP:12068"/>
        <dbReference type="Rhea" id="RHEA-COMP:12069"/>
        <dbReference type="ChEBI" id="CHEBI:65314"/>
        <dbReference type="ChEBI" id="CHEBI:65315"/>
    </reaction>
</comment>
<dbReference type="NCBIfam" id="TIGR00005">
    <property type="entry name" value="rluA_subfam"/>
    <property type="match status" value="1"/>
</dbReference>
<evidence type="ECO:0000256" key="1">
    <source>
        <dbReference type="ARBA" id="ARBA00000073"/>
    </source>
</evidence>
<dbReference type="Pfam" id="PF00849">
    <property type="entry name" value="PseudoU_synth_2"/>
    <property type="match status" value="1"/>
</dbReference>
<dbReference type="OrthoDB" id="9807829at2"/>
<dbReference type="Proteomes" id="UP000199516">
    <property type="component" value="Unassembled WGS sequence"/>
</dbReference>
<dbReference type="GO" id="GO:0120159">
    <property type="term" value="F:rRNA pseudouridine synthase activity"/>
    <property type="evidence" value="ECO:0007669"/>
    <property type="project" value="UniProtKB-ARBA"/>
</dbReference>
<keyword evidence="3 6" id="KW-0694">RNA-binding</keyword>
<dbReference type="SUPFAM" id="SSF55120">
    <property type="entry name" value="Pseudouridine synthase"/>
    <property type="match status" value="1"/>
</dbReference>
<evidence type="ECO:0000313" key="10">
    <source>
        <dbReference type="Proteomes" id="UP000199516"/>
    </source>
</evidence>
<dbReference type="InterPro" id="IPR006225">
    <property type="entry name" value="PsdUridine_synth_RluC/D"/>
</dbReference>
<proteinExistence type="inferred from homology"/>
<evidence type="ECO:0000256" key="5">
    <source>
        <dbReference type="PIRSR" id="PIRSR606225-1"/>
    </source>
</evidence>
<feature type="domain" description="RNA-binding S4" evidence="8">
    <location>
        <begin position="15"/>
        <end position="79"/>
    </location>
</feature>
<accession>A0A1I2A8U6</accession>
<evidence type="ECO:0000256" key="3">
    <source>
        <dbReference type="ARBA" id="ARBA00022884"/>
    </source>
</evidence>
<dbReference type="GO" id="GO:0000455">
    <property type="term" value="P:enzyme-directed rRNA pseudouridine synthesis"/>
    <property type="evidence" value="ECO:0007669"/>
    <property type="project" value="TreeGrafter"/>
</dbReference>
<dbReference type="Pfam" id="PF01479">
    <property type="entry name" value="S4"/>
    <property type="match status" value="1"/>
</dbReference>
<dbReference type="SUPFAM" id="SSF55174">
    <property type="entry name" value="Alpha-L RNA-binding motif"/>
    <property type="match status" value="1"/>
</dbReference>
<dbReference type="AlphaFoldDB" id="A0A1I2A8U6"/>
<evidence type="ECO:0000259" key="8">
    <source>
        <dbReference type="SMART" id="SM00363"/>
    </source>
</evidence>
<evidence type="ECO:0000313" key="9">
    <source>
        <dbReference type="EMBL" id="SFE40504.1"/>
    </source>
</evidence>
<feature type="active site" evidence="5">
    <location>
        <position position="138"/>
    </location>
</feature>
<evidence type="ECO:0000256" key="7">
    <source>
        <dbReference type="RuleBase" id="RU362028"/>
    </source>
</evidence>
<dbReference type="PROSITE" id="PS50889">
    <property type="entry name" value="S4"/>
    <property type="match status" value="1"/>
</dbReference>
<comment type="similarity">
    <text evidence="2 7">Belongs to the pseudouridine synthase RluA family.</text>
</comment>
<dbReference type="PROSITE" id="PS01129">
    <property type="entry name" value="PSI_RLU"/>
    <property type="match status" value="1"/>
</dbReference>
<comment type="function">
    <text evidence="7">Responsible for synthesis of pseudouridine from uracil.</text>
</comment>
<dbReference type="InterPro" id="IPR050188">
    <property type="entry name" value="RluA_PseudoU_synthase"/>
</dbReference>
<dbReference type="CDD" id="cd02869">
    <property type="entry name" value="PseudoU_synth_RluA_like"/>
    <property type="match status" value="1"/>
</dbReference>
<name>A0A1I2A8U6_9BACI</name>
<dbReference type="SMART" id="SM00363">
    <property type="entry name" value="S4"/>
    <property type="match status" value="1"/>
</dbReference>
<dbReference type="EC" id="5.4.99.-" evidence="7"/>
<dbReference type="CDD" id="cd00165">
    <property type="entry name" value="S4"/>
    <property type="match status" value="1"/>
</dbReference>
<evidence type="ECO:0000256" key="2">
    <source>
        <dbReference type="ARBA" id="ARBA00010876"/>
    </source>
</evidence>
<gene>
    <name evidence="9" type="ORF">SAMN05192532_101734</name>
</gene>
<dbReference type="RefSeq" id="WP_091657433.1">
    <property type="nucleotide sequence ID" value="NZ_FONT01000001.1"/>
</dbReference>
<evidence type="ECO:0000256" key="4">
    <source>
        <dbReference type="ARBA" id="ARBA00023235"/>
    </source>
</evidence>
<organism evidence="9 10">
    <name type="scientific">Alteribacillus iranensis</name>
    <dbReference type="NCBI Taxonomy" id="930128"/>
    <lineage>
        <taxon>Bacteria</taxon>
        <taxon>Bacillati</taxon>
        <taxon>Bacillota</taxon>
        <taxon>Bacilli</taxon>
        <taxon>Bacillales</taxon>
        <taxon>Bacillaceae</taxon>
        <taxon>Alteribacillus</taxon>
    </lineage>
</organism>
<keyword evidence="10" id="KW-1185">Reference proteome</keyword>
<dbReference type="GO" id="GO:0003723">
    <property type="term" value="F:RNA binding"/>
    <property type="evidence" value="ECO:0007669"/>
    <property type="project" value="UniProtKB-KW"/>
</dbReference>
<evidence type="ECO:0000256" key="6">
    <source>
        <dbReference type="PROSITE-ProRule" id="PRU00182"/>
    </source>
</evidence>